<evidence type="ECO:0000313" key="10">
    <source>
        <dbReference type="EMBL" id="KAF4693667.1"/>
    </source>
</evidence>
<feature type="compositionally biased region" description="Basic and acidic residues" evidence="7">
    <location>
        <begin position="396"/>
        <end position="406"/>
    </location>
</feature>
<evidence type="ECO:0000256" key="1">
    <source>
        <dbReference type="ARBA" id="ARBA00007447"/>
    </source>
</evidence>
<dbReference type="InterPro" id="IPR021109">
    <property type="entry name" value="Peptidase_aspartic_dom_sf"/>
</dbReference>
<organism evidence="10 11">
    <name type="scientific">Perkinsus olseni</name>
    <name type="common">Perkinsus atlanticus</name>
    <dbReference type="NCBI Taxonomy" id="32597"/>
    <lineage>
        <taxon>Eukaryota</taxon>
        <taxon>Sar</taxon>
        <taxon>Alveolata</taxon>
        <taxon>Perkinsozoa</taxon>
        <taxon>Perkinsea</taxon>
        <taxon>Perkinsida</taxon>
        <taxon>Perkinsidae</taxon>
        <taxon>Perkinsus</taxon>
    </lineage>
</organism>
<feature type="region of interest" description="Disordered" evidence="7">
    <location>
        <begin position="396"/>
        <end position="431"/>
    </location>
</feature>
<keyword evidence="6" id="KW-0865">Zymogen</keyword>
<evidence type="ECO:0000256" key="4">
    <source>
        <dbReference type="ARBA" id="ARBA00022750"/>
    </source>
</evidence>
<evidence type="ECO:0000256" key="5">
    <source>
        <dbReference type="ARBA" id="ARBA00022801"/>
    </source>
</evidence>
<dbReference type="Gene3D" id="2.40.70.10">
    <property type="entry name" value="Acid Proteases"/>
    <property type="match status" value="2"/>
</dbReference>
<keyword evidence="3 8" id="KW-0732">Signal</keyword>
<dbReference type="CDD" id="cd05471">
    <property type="entry name" value="pepsin_like"/>
    <property type="match status" value="1"/>
</dbReference>
<dbReference type="Pfam" id="PF00026">
    <property type="entry name" value="Asp"/>
    <property type="match status" value="1"/>
</dbReference>
<evidence type="ECO:0000256" key="2">
    <source>
        <dbReference type="ARBA" id="ARBA00022670"/>
    </source>
</evidence>
<comment type="similarity">
    <text evidence="1">Belongs to the peptidase A1 family.</text>
</comment>
<evidence type="ECO:0000313" key="11">
    <source>
        <dbReference type="Proteomes" id="UP000541610"/>
    </source>
</evidence>
<dbReference type="PRINTS" id="PR00792">
    <property type="entry name" value="PEPSIN"/>
</dbReference>
<comment type="caution">
    <text evidence="10">The sequence shown here is derived from an EMBL/GenBank/DDBJ whole genome shotgun (WGS) entry which is preliminary data.</text>
</comment>
<feature type="domain" description="Peptidase A1" evidence="9">
    <location>
        <begin position="43"/>
        <end position="388"/>
    </location>
</feature>
<dbReference type="OrthoDB" id="771136at2759"/>
<reference evidence="10 11" key="1">
    <citation type="submission" date="2020-04" db="EMBL/GenBank/DDBJ databases">
        <title>Perkinsus olseni comparative genomics.</title>
        <authorList>
            <person name="Bogema D.R."/>
        </authorList>
    </citation>
    <scope>NUCLEOTIDE SEQUENCE [LARGE SCALE GENOMIC DNA]</scope>
    <source>
        <strain evidence="10">00978-12</strain>
    </source>
</reference>
<dbReference type="EMBL" id="JABANP010000042">
    <property type="protein sequence ID" value="KAF4693667.1"/>
    <property type="molecule type" value="Genomic_DNA"/>
</dbReference>
<gene>
    <name evidence="10" type="ORF">FOZ60_010340</name>
</gene>
<dbReference type="Proteomes" id="UP000541610">
    <property type="component" value="Unassembled WGS sequence"/>
</dbReference>
<dbReference type="GO" id="GO:0004190">
    <property type="term" value="F:aspartic-type endopeptidase activity"/>
    <property type="evidence" value="ECO:0007669"/>
    <property type="project" value="UniProtKB-KW"/>
</dbReference>
<dbReference type="PANTHER" id="PTHR47965">
    <property type="entry name" value="ASPARTYL PROTEASE-RELATED"/>
    <property type="match status" value="1"/>
</dbReference>
<feature type="signal peptide" evidence="8">
    <location>
        <begin position="1"/>
        <end position="22"/>
    </location>
</feature>
<dbReference type="InterPro" id="IPR001461">
    <property type="entry name" value="Aspartic_peptidase_A1"/>
</dbReference>
<evidence type="ECO:0000256" key="6">
    <source>
        <dbReference type="ARBA" id="ARBA00023145"/>
    </source>
</evidence>
<dbReference type="PROSITE" id="PS51767">
    <property type="entry name" value="PEPTIDASE_A1"/>
    <property type="match status" value="1"/>
</dbReference>
<protein>
    <recommendedName>
        <fullName evidence="9">Peptidase A1 domain-containing protein</fullName>
    </recommendedName>
</protein>
<evidence type="ECO:0000256" key="7">
    <source>
        <dbReference type="SAM" id="MobiDB-lite"/>
    </source>
</evidence>
<evidence type="ECO:0000256" key="3">
    <source>
        <dbReference type="ARBA" id="ARBA00022729"/>
    </source>
</evidence>
<feature type="compositionally biased region" description="Basic and acidic residues" evidence="7">
    <location>
        <begin position="413"/>
        <end position="422"/>
    </location>
</feature>
<dbReference type="PANTHER" id="PTHR47965:SF12">
    <property type="entry name" value="ASPARTIC PROTEINASE 3-RELATED"/>
    <property type="match status" value="1"/>
</dbReference>
<keyword evidence="5" id="KW-0378">Hydrolase</keyword>
<feature type="chain" id="PRO_5029694812" description="Peptidase A1 domain-containing protein" evidence="8">
    <location>
        <begin position="23"/>
        <end position="431"/>
    </location>
</feature>
<keyword evidence="4" id="KW-0064">Aspartyl protease</keyword>
<dbReference type="GO" id="GO:0006508">
    <property type="term" value="P:proteolysis"/>
    <property type="evidence" value="ECO:0007669"/>
    <property type="project" value="UniProtKB-KW"/>
</dbReference>
<name>A0A7J6PCK2_PEROL</name>
<dbReference type="InterPro" id="IPR034164">
    <property type="entry name" value="Pepsin-like_dom"/>
</dbReference>
<proteinExistence type="inferred from homology"/>
<keyword evidence="2" id="KW-0645">Protease</keyword>
<dbReference type="InterPro" id="IPR033121">
    <property type="entry name" value="PEPTIDASE_A1"/>
</dbReference>
<evidence type="ECO:0000256" key="8">
    <source>
        <dbReference type="SAM" id="SignalP"/>
    </source>
</evidence>
<dbReference type="SUPFAM" id="SSF50630">
    <property type="entry name" value="Acid proteases"/>
    <property type="match status" value="1"/>
</dbReference>
<evidence type="ECO:0000259" key="9">
    <source>
        <dbReference type="PROSITE" id="PS51767"/>
    </source>
</evidence>
<sequence>MLGRVNPVWVIVLMLTVWSIAASGTIRVHIILKKVETDRLYETLITAPVKADGQSLSLLVDTGSPKFFIIEQHFGRTRSFEVCEIFGCYECSTDLCEGKVAEVSYADETYARIVQHRGTLELGDRFIPGAEFGLVVEFKPETSIVHASLGLGLYPYGAEMNNTPIMEQLTGRGLIGRDDFSIYFKPESRQGGVEEGELILGGEDPSKYSGPMLNARLFPFANEWIVGLEGFVVGGQLMSKSNLPVYIDSGTSRFWLPHDIFNTVLHTLEASATAPSGRTIEFEEIREGRFALPNCSDRAYLPPLQLYLRQDVFGRNFSNIFPDKLDSEEWPIVIPPELYVHYFARQQRCILFLGRDPKGSKKLSSIGVSLLRNYYLHFQNGRRQIQFAEVAKTHDPLKSAEGETHGQKRRRERSGSLDTGERKRLRVEMNL</sequence>
<dbReference type="AlphaFoldDB" id="A0A7J6PCK2"/>
<accession>A0A7J6PCK2</accession>